<dbReference type="EMBL" id="JAQHXR010000003">
    <property type="protein sequence ID" value="MDA3969223.1"/>
    <property type="molecule type" value="Genomic_DNA"/>
</dbReference>
<protein>
    <recommendedName>
        <fullName evidence="2">Thiol:disulfide interchange protein DsbA</fullName>
    </recommendedName>
</protein>
<evidence type="ECO:0000256" key="4">
    <source>
        <dbReference type="ARBA" id="ARBA00023157"/>
    </source>
</evidence>
<dbReference type="InterPro" id="IPR023205">
    <property type="entry name" value="DsbA/DsbL"/>
</dbReference>
<keyword evidence="5" id="KW-0676">Redox-active center</keyword>
<accession>A0ABT4VEU8</accession>
<dbReference type="SUPFAM" id="SSF52833">
    <property type="entry name" value="Thioredoxin-like"/>
    <property type="match status" value="1"/>
</dbReference>
<dbReference type="InterPro" id="IPR036249">
    <property type="entry name" value="Thioredoxin-like_sf"/>
</dbReference>
<gene>
    <name evidence="7" type="ORF">PF021_05970</name>
</gene>
<evidence type="ECO:0000256" key="3">
    <source>
        <dbReference type="ARBA" id="ARBA00022729"/>
    </source>
</evidence>
<dbReference type="InterPro" id="IPR050824">
    <property type="entry name" value="Thiol_disulfide_DsbA"/>
</dbReference>
<dbReference type="PANTHER" id="PTHR35891">
    <property type="entry name" value="THIOL:DISULFIDE INTERCHANGE PROTEIN DSBA"/>
    <property type="match status" value="1"/>
</dbReference>
<dbReference type="RefSeq" id="WP_271021552.1">
    <property type="nucleotide sequence ID" value="NZ_JAQHXR010000003.1"/>
</dbReference>
<evidence type="ECO:0000256" key="2">
    <source>
        <dbReference type="ARBA" id="ARBA00013831"/>
    </source>
</evidence>
<reference evidence="7 8" key="1">
    <citation type="submission" date="2023-01" db="EMBL/GenBank/DDBJ databases">
        <title>Description of Helicobacter ibis sp. nov. isolated from faecal droppings of black-faced ibis (Theristicus melanopis).</title>
        <authorList>
            <person name="Lopez-Cantillo M."/>
            <person name="Vidal-Veuthey B."/>
            <person name="Mella A."/>
            <person name="De La Haba R."/>
            <person name="Collado L."/>
        </authorList>
    </citation>
    <scope>NUCLEOTIDE SEQUENCE [LARGE SCALE GENOMIC DNA]</scope>
    <source>
        <strain evidence="7 8">A82</strain>
    </source>
</reference>
<comment type="caution">
    <text evidence="7">The sequence shown here is derived from an EMBL/GenBank/DDBJ whole genome shotgun (WGS) entry which is preliminary data.</text>
</comment>
<feature type="domain" description="DSBA-like thioredoxin" evidence="6">
    <location>
        <begin position="42"/>
        <end position="192"/>
    </location>
</feature>
<keyword evidence="4" id="KW-1015">Disulfide bond</keyword>
<dbReference type="Gene3D" id="3.40.30.10">
    <property type="entry name" value="Glutaredoxin"/>
    <property type="match status" value="1"/>
</dbReference>
<dbReference type="PIRSF" id="PIRSF001488">
    <property type="entry name" value="Tdi_protein"/>
    <property type="match status" value="1"/>
</dbReference>
<organism evidence="7 8">
    <name type="scientific">Helicobacter ibis</name>
    <dbReference type="NCBI Taxonomy" id="2962633"/>
    <lineage>
        <taxon>Bacteria</taxon>
        <taxon>Pseudomonadati</taxon>
        <taxon>Campylobacterota</taxon>
        <taxon>Epsilonproteobacteria</taxon>
        <taxon>Campylobacterales</taxon>
        <taxon>Helicobacteraceae</taxon>
        <taxon>Helicobacter</taxon>
    </lineage>
</organism>
<comment type="similarity">
    <text evidence="1">Belongs to the thioredoxin family. DsbA subfamily.</text>
</comment>
<dbReference type="Pfam" id="PF01323">
    <property type="entry name" value="DSBA"/>
    <property type="match status" value="1"/>
</dbReference>
<proteinExistence type="inferred from homology"/>
<evidence type="ECO:0000259" key="6">
    <source>
        <dbReference type="Pfam" id="PF01323"/>
    </source>
</evidence>
<dbReference type="Proteomes" id="UP001210261">
    <property type="component" value="Unassembled WGS sequence"/>
</dbReference>
<keyword evidence="3" id="KW-0732">Signal</keyword>
<sequence length="213" mass="24381">MKLFKVLFLGILSFGVLFAGDLKEGEDYIILKNPIKNTENSVIELFNVGCPHCEYFNKDLPKVLEFLPNSVAFYPYHLSAGVRLHEVFSEILAVALNLDLDTGLSTKSNNSNFKKVTNLYFDLMHTKQKKWQSEDEFLSDGLAILGISSEEYKKILKDKNTQNTLKKWRDSMQYAEFQGVPSFIVNGKYMIVTKNISSTEDLIFKIDSLLEKK</sequence>
<keyword evidence="8" id="KW-1185">Reference proteome</keyword>
<dbReference type="InterPro" id="IPR001853">
    <property type="entry name" value="DSBA-like_thioredoxin_dom"/>
</dbReference>
<evidence type="ECO:0000256" key="1">
    <source>
        <dbReference type="ARBA" id="ARBA00005791"/>
    </source>
</evidence>
<dbReference type="PANTHER" id="PTHR35891:SF3">
    <property type="entry name" value="THIOL:DISULFIDE INTERCHANGE PROTEIN DSBL"/>
    <property type="match status" value="1"/>
</dbReference>
<evidence type="ECO:0000313" key="8">
    <source>
        <dbReference type="Proteomes" id="UP001210261"/>
    </source>
</evidence>
<evidence type="ECO:0000313" key="7">
    <source>
        <dbReference type="EMBL" id="MDA3969223.1"/>
    </source>
</evidence>
<evidence type="ECO:0000256" key="5">
    <source>
        <dbReference type="ARBA" id="ARBA00023284"/>
    </source>
</evidence>
<name>A0ABT4VEU8_9HELI</name>